<accession>A0ABV7VVG9</accession>
<evidence type="ECO:0000256" key="3">
    <source>
        <dbReference type="ARBA" id="ARBA00019365"/>
    </source>
</evidence>
<keyword evidence="14" id="KW-1185">Reference proteome</keyword>
<evidence type="ECO:0000256" key="2">
    <source>
        <dbReference type="ARBA" id="ARBA00009437"/>
    </source>
</evidence>
<dbReference type="PANTHER" id="PTHR30126:SF25">
    <property type="entry name" value="HTH-TYPE TRANSCRIPTIONAL REGULATOR METR"/>
    <property type="match status" value="1"/>
</dbReference>
<evidence type="ECO:0000256" key="5">
    <source>
        <dbReference type="ARBA" id="ARBA00022491"/>
    </source>
</evidence>
<dbReference type="InterPro" id="IPR000847">
    <property type="entry name" value="LysR_HTH_N"/>
</dbReference>
<feature type="domain" description="HTH lysR-type" evidence="12">
    <location>
        <begin position="2"/>
        <end position="59"/>
    </location>
</feature>
<dbReference type="InterPro" id="IPR036388">
    <property type="entry name" value="WH-like_DNA-bd_sf"/>
</dbReference>
<evidence type="ECO:0000256" key="4">
    <source>
        <dbReference type="ARBA" id="ARBA00022490"/>
    </source>
</evidence>
<proteinExistence type="inferred from homology"/>
<comment type="subcellular location">
    <subcellularLocation>
        <location evidence="1">Cytoplasm</location>
    </subcellularLocation>
</comment>
<name>A0ABV7VVG9_9GAMM</name>
<dbReference type="Pfam" id="PF03466">
    <property type="entry name" value="LysR_substrate"/>
    <property type="match status" value="1"/>
</dbReference>
<dbReference type="PROSITE" id="PS50931">
    <property type="entry name" value="HTH_LYSR"/>
    <property type="match status" value="1"/>
</dbReference>
<evidence type="ECO:0000256" key="9">
    <source>
        <dbReference type="ARBA" id="ARBA00023159"/>
    </source>
</evidence>
<dbReference type="CDD" id="cd08441">
    <property type="entry name" value="PBP2_MetR"/>
    <property type="match status" value="1"/>
</dbReference>
<dbReference type="Gene3D" id="1.10.10.10">
    <property type="entry name" value="Winged helix-like DNA-binding domain superfamily/Winged helix DNA-binding domain"/>
    <property type="match status" value="1"/>
</dbReference>
<keyword evidence="7" id="KW-0805">Transcription regulation</keyword>
<keyword evidence="4" id="KW-0963">Cytoplasm</keyword>
<sequence>MLDTKHLRTLTALRDGGTLVEAARRLHLTQSALSHQLKDLEERLGISLFLRKTKPLQFTRAGLEILQLADKILPQLQHTERNLKKLAGGDAGRLHMAIECHSCFDWLMPAINSFRDHWPEVEIDLSTSFNFEPIPALIRGDIDLVVTSDPHPHGDIHYQPLFRYQSMLAVANQHPLANRQAIEPADLTNETLIHYPVDRKRLDIFERFLTPQGIEPQATRETELTLMMVQLVASGRGVACLPNWALQPYLDASLVSCRPLGKDGVWPTLYAAVRNEQKDSAFIQDFFDQALQTCFKHLPGIVPVAGEG</sequence>
<keyword evidence="11" id="KW-0486">Methionine biosynthesis</keyword>
<dbReference type="RefSeq" id="WP_376868085.1">
    <property type="nucleotide sequence ID" value="NZ_JBHRYB010000015.1"/>
</dbReference>
<evidence type="ECO:0000256" key="11">
    <source>
        <dbReference type="ARBA" id="ARBA00023167"/>
    </source>
</evidence>
<evidence type="ECO:0000313" key="14">
    <source>
        <dbReference type="Proteomes" id="UP001595722"/>
    </source>
</evidence>
<dbReference type="Gene3D" id="3.40.190.10">
    <property type="entry name" value="Periplasmic binding protein-like II"/>
    <property type="match status" value="1"/>
</dbReference>
<evidence type="ECO:0000259" key="12">
    <source>
        <dbReference type="PROSITE" id="PS50931"/>
    </source>
</evidence>
<dbReference type="InterPro" id="IPR036390">
    <property type="entry name" value="WH_DNA-bd_sf"/>
</dbReference>
<keyword evidence="9" id="KW-0010">Activator</keyword>
<dbReference type="PANTHER" id="PTHR30126">
    <property type="entry name" value="HTH-TYPE TRANSCRIPTIONAL REGULATOR"/>
    <property type="match status" value="1"/>
</dbReference>
<keyword evidence="5" id="KW-0678">Repressor</keyword>
<comment type="similarity">
    <text evidence="2">Belongs to the LysR transcriptional regulatory family.</text>
</comment>
<dbReference type="EMBL" id="JBHRYB010000015">
    <property type="protein sequence ID" value="MFC3681519.1"/>
    <property type="molecule type" value="Genomic_DNA"/>
</dbReference>
<keyword evidence="10" id="KW-0804">Transcription</keyword>
<dbReference type="InterPro" id="IPR037406">
    <property type="entry name" value="MetR_PBP2"/>
</dbReference>
<evidence type="ECO:0000256" key="7">
    <source>
        <dbReference type="ARBA" id="ARBA00023015"/>
    </source>
</evidence>
<dbReference type="InterPro" id="IPR005119">
    <property type="entry name" value="LysR_subst-bd"/>
</dbReference>
<comment type="caution">
    <text evidence="13">The sequence shown here is derived from an EMBL/GenBank/DDBJ whole genome shotgun (WGS) entry which is preliminary data.</text>
</comment>
<keyword evidence="8" id="KW-0238">DNA-binding</keyword>
<dbReference type="SUPFAM" id="SSF53850">
    <property type="entry name" value="Periplasmic binding protein-like II"/>
    <property type="match status" value="1"/>
</dbReference>
<evidence type="ECO:0000256" key="10">
    <source>
        <dbReference type="ARBA" id="ARBA00023163"/>
    </source>
</evidence>
<evidence type="ECO:0000256" key="6">
    <source>
        <dbReference type="ARBA" id="ARBA00022605"/>
    </source>
</evidence>
<evidence type="ECO:0000313" key="13">
    <source>
        <dbReference type="EMBL" id="MFC3681519.1"/>
    </source>
</evidence>
<evidence type="ECO:0000256" key="1">
    <source>
        <dbReference type="ARBA" id="ARBA00004496"/>
    </source>
</evidence>
<dbReference type="PRINTS" id="PR00039">
    <property type="entry name" value="HTHLYSR"/>
</dbReference>
<evidence type="ECO:0000256" key="8">
    <source>
        <dbReference type="ARBA" id="ARBA00023125"/>
    </source>
</evidence>
<gene>
    <name evidence="13" type="ORF">ACFOMG_15550</name>
</gene>
<dbReference type="Proteomes" id="UP001595722">
    <property type="component" value="Unassembled WGS sequence"/>
</dbReference>
<dbReference type="Pfam" id="PF00126">
    <property type="entry name" value="HTH_1"/>
    <property type="match status" value="1"/>
</dbReference>
<dbReference type="SUPFAM" id="SSF46785">
    <property type="entry name" value="Winged helix' DNA-binding domain"/>
    <property type="match status" value="1"/>
</dbReference>
<keyword evidence="6" id="KW-0028">Amino-acid biosynthesis</keyword>
<organism evidence="13 14">
    <name type="scientific">Bacterioplanoides pacificum</name>
    <dbReference type="NCBI Taxonomy" id="1171596"/>
    <lineage>
        <taxon>Bacteria</taxon>
        <taxon>Pseudomonadati</taxon>
        <taxon>Pseudomonadota</taxon>
        <taxon>Gammaproteobacteria</taxon>
        <taxon>Oceanospirillales</taxon>
        <taxon>Oceanospirillaceae</taxon>
        <taxon>Bacterioplanoides</taxon>
    </lineage>
</organism>
<reference evidence="14" key="1">
    <citation type="journal article" date="2019" name="Int. J. Syst. Evol. Microbiol.">
        <title>The Global Catalogue of Microorganisms (GCM) 10K type strain sequencing project: providing services to taxonomists for standard genome sequencing and annotation.</title>
        <authorList>
            <consortium name="The Broad Institute Genomics Platform"/>
            <consortium name="The Broad Institute Genome Sequencing Center for Infectious Disease"/>
            <person name="Wu L."/>
            <person name="Ma J."/>
        </authorList>
    </citation>
    <scope>NUCLEOTIDE SEQUENCE [LARGE SCALE GENOMIC DNA]</scope>
    <source>
        <strain evidence="14">KCTC 42424</strain>
    </source>
</reference>
<protein>
    <recommendedName>
        <fullName evidence="3">HTH-type transcriptional regulator MetR</fullName>
    </recommendedName>
</protein>